<dbReference type="Gene3D" id="3.40.630.30">
    <property type="match status" value="1"/>
</dbReference>
<dbReference type="KEGG" id="rhoz:GXP67_16185"/>
<sequence>MQNSILTDCSYTFKPVQTATELLHIAALQHENQRRNLSQSERQQYGFISADYNFDVLIQMHMAEPSLISKSNDQLIAYCLAFPPHLLKKIPALQYMSRILNQVDYQGMPLSMFHYLFVGQVCIAKEFRGQGIFDDLYSIYKTAYSSRYDMAVTAIPKENLRSMRAHQRVGFQEICTFDHSFDPWSLVLCDWR</sequence>
<organism evidence="1 2">
    <name type="scientific">Rhodocytophaga rosea</name>
    <dbReference type="NCBI Taxonomy" id="2704465"/>
    <lineage>
        <taxon>Bacteria</taxon>
        <taxon>Pseudomonadati</taxon>
        <taxon>Bacteroidota</taxon>
        <taxon>Cytophagia</taxon>
        <taxon>Cytophagales</taxon>
        <taxon>Rhodocytophagaceae</taxon>
        <taxon>Rhodocytophaga</taxon>
    </lineage>
</organism>
<dbReference type="SUPFAM" id="SSF55729">
    <property type="entry name" value="Acyl-CoA N-acyltransferases (Nat)"/>
    <property type="match status" value="1"/>
</dbReference>
<dbReference type="RefSeq" id="WP_162444088.1">
    <property type="nucleotide sequence ID" value="NZ_CP048222.1"/>
</dbReference>
<evidence type="ECO:0000313" key="1">
    <source>
        <dbReference type="EMBL" id="QHT68068.1"/>
    </source>
</evidence>
<reference evidence="1 2" key="1">
    <citation type="submission" date="2020-01" db="EMBL/GenBank/DDBJ databases">
        <authorList>
            <person name="Kim M.K."/>
        </authorList>
    </citation>
    <scope>NUCLEOTIDE SEQUENCE [LARGE SCALE GENOMIC DNA]</scope>
    <source>
        <strain evidence="1 2">172606-1</strain>
    </source>
</reference>
<dbReference type="AlphaFoldDB" id="A0A6C0GJ62"/>
<evidence type="ECO:0000313" key="2">
    <source>
        <dbReference type="Proteomes" id="UP000480178"/>
    </source>
</evidence>
<name>A0A6C0GJ62_9BACT</name>
<accession>A0A6C0GJ62</accession>
<dbReference type="GO" id="GO:0016740">
    <property type="term" value="F:transferase activity"/>
    <property type="evidence" value="ECO:0007669"/>
    <property type="project" value="UniProtKB-KW"/>
</dbReference>
<gene>
    <name evidence="1" type="ORF">GXP67_16185</name>
</gene>
<keyword evidence="2" id="KW-1185">Reference proteome</keyword>
<dbReference type="Proteomes" id="UP000480178">
    <property type="component" value="Chromosome"/>
</dbReference>
<proteinExistence type="predicted"/>
<protein>
    <submittedName>
        <fullName evidence="1">GNAT family N-acetyltransferase</fullName>
    </submittedName>
</protein>
<keyword evidence="1" id="KW-0808">Transferase</keyword>
<dbReference type="EMBL" id="CP048222">
    <property type="protein sequence ID" value="QHT68068.1"/>
    <property type="molecule type" value="Genomic_DNA"/>
</dbReference>
<dbReference type="InterPro" id="IPR016181">
    <property type="entry name" value="Acyl_CoA_acyltransferase"/>
</dbReference>